<dbReference type="InterPro" id="IPR020471">
    <property type="entry name" value="AKR"/>
</dbReference>
<dbReference type="PANTHER" id="PTHR43827">
    <property type="entry name" value="2,5-DIKETO-D-GLUCONIC ACID REDUCTASE"/>
    <property type="match status" value="1"/>
</dbReference>
<dbReference type="InterPro" id="IPR018170">
    <property type="entry name" value="Aldo/ket_reductase_CS"/>
</dbReference>
<dbReference type="FunFam" id="3.20.20.100:FF:000015">
    <property type="entry name" value="Oxidoreductase, aldo/keto reductase family"/>
    <property type="match status" value="1"/>
</dbReference>
<dbReference type="EMBL" id="AGEG01000011">
    <property type="protein sequence ID" value="EHR37038.1"/>
    <property type="molecule type" value="Genomic_DNA"/>
</dbReference>
<gene>
    <name evidence="8" type="ORF">HMPREF9708_00945</name>
</gene>
<evidence type="ECO:0000256" key="5">
    <source>
        <dbReference type="PIRSR" id="PIRSR000097-2"/>
    </source>
</evidence>
<dbReference type="STRING" id="883113.HMPREF9708_00945"/>
<comment type="similarity">
    <text evidence="1">Belongs to the aldo/keto reductase family.</text>
</comment>
<dbReference type="AlphaFoldDB" id="H3NJA6"/>
<feature type="domain" description="NADP-dependent oxidoreductase" evidence="7">
    <location>
        <begin position="15"/>
        <end position="268"/>
    </location>
</feature>
<keyword evidence="3" id="KW-0560">Oxidoreductase</keyword>
<dbReference type="OrthoDB" id="9804790at2"/>
<dbReference type="Pfam" id="PF00248">
    <property type="entry name" value="Aldo_ket_red"/>
    <property type="match status" value="1"/>
</dbReference>
<evidence type="ECO:0000256" key="6">
    <source>
        <dbReference type="PIRSR" id="PIRSR000097-3"/>
    </source>
</evidence>
<dbReference type="SUPFAM" id="SSF51430">
    <property type="entry name" value="NAD(P)-linked oxidoreductase"/>
    <property type="match status" value="1"/>
</dbReference>
<evidence type="ECO:0000256" key="4">
    <source>
        <dbReference type="PIRSR" id="PIRSR000097-1"/>
    </source>
</evidence>
<dbReference type="InterPro" id="IPR036812">
    <property type="entry name" value="NAD(P)_OxRdtase_dom_sf"/>
</dbReference>
<dbReference type="PANTHER" id="PTHR43827:SF3">
    <property type="entry name" value="NADP-DEPENDENT OXIDOREDUCTASE DOMAIN-CONTAINING PROTEIN"/>
    <property type="match status" value="1"/>
</dbReference>
<dbReference type="RefSeq" id="WP_006309080.1">
    <property type="nucleotide sequence ID" value="NZ_JH601133.1"/>
</dbReference>
<proteinExistence type="inferred from homology"/>
<dbReference type="HOGENOM" id="CLU_023205_0_1_9"/>
<feature type="binding site" evidence="5">
    <location>
        <position position="108"/>
    </location>
    <ligand>
        <name>substrate</name>
    </ligand>
</feature>
<dbReference type="PROSITE" id="PS00062">
    <property type="entry name" value="ALDOKETO_REDUCTASE_2"/>
    <property type="match status" value="1"/>
</dbReference>
<evidence type="ECO:0000256" key="2">
    <source>
        <dbReference type="ARBA" id="ARBA00022857"/>
    </source>
</evidence>
<feature type="active site" description="Proton donor" evidence="4">
    <location>
        <position position="50"/>
    </location>
</feature>
<dbReference type="CDD" id="cd19071">
    <property type="entry name" value="AKR_AKR1-5-like"/>
    <property type="match status" value="1"/>
</dbReference>
<dbReference type="InterPro" id="IPR023210">
    <property type="entry name" value="NADP_OxRdtase_dom"/>
</dbReference>
<dbReference type="PRINTS" id="PR00069">
    <property type="entry name" value="ALDKETRDTASE"/>
</dbReference>
<keyword evidence="2" id="KW-0521">NADP</keyword>
<evidence type="ECO:0000313" key="8">
    <source>
        <dbReference type="EMBL" id="EHR37038.1"/>
    </source>
</evidence>
<dbReference type="Proteomes" id="UP000006190">
    <property type="component" value="Unassembled WGS sequence"/>
</dbReference>
<protein>
    <recommendedName>
        <fullName evidence="7">NADP-dependent oxidoreductase domain-containing protein</fullName>
    </recommendedName>
</protein>
<organism evidence="8 9">
    <name type="scientific">Facklamia languida CCUG 37842</name>
    <dbReference type="NCBI Taxonomy" id="883113"/>
    <lineage>
        <taxon>Bacteria</taxon>
        <taxon>Bacillati</taxon>
        <taxon>Bacillota</taxon>
        <taxon>Bacilli</taxon>
        <taxon>Lactobacillales</taxon>
        <taxon>Aerococcaceae</taxon>
        <taxon>Facklamia</taxon>
    </lineage>
</organism>
<comment type="caution">
    <text evidence="8">The sequence shown here is derived from an EMBL/GenBank/DDBJ whole genome shotgun (WGS) entry which is preliminary data.</text>
</comment>
<evidence type="ECO:0000259" key="7">
    <source>
        <dbReference type="Pfam" id="PF00248"/>
    </source>
</evidence>
<dbReference type="PROSITE" id="PS00798">
    <property type="entry name" value="ALDOKETO_REDUCTASE_1"/>
    <property type="match status" value="1"/>
</dbReference>
<keyword evidence="9" id="KW-1185">Reference proteome</keyword>
<dbReference type="PATRIC" id="fig|883113.3.peg.940"/>
<sequence>MVETYSLSNGTTIPKIGFGTWQLEEGEVAYQSVLKALEYGYRHVDTAQIYGNEKSVGQAIVDSGVDREAIFLTTKVWNDKGTYEETLASIDESLAKLQTDYVDLLLIHWPNPAEFQADDAWKERNAQVWRAMEEAYQAGKVKAIGVSNFLRHHLEPLFQTAQVKPMVNQIKLCPGLPQEDLVDFCRQHGMLLEAYSPLGKGAAFSNETLKQLADKYDTTIAQLALKWSLQHGFLPLPRSQTPANIKSNLEILDFDLPAEDLSKMDQIKDLVEAPDPDHADF</sequence>
<dbReference type="GO" id="GO:0016616">
    <property type="term" value="F:oxidoreductase activity, acting on the CH-OH group of donors, NAD or NADP as acceptor"/>
    <property type="evidence" value="ECO:0007669"/>
    <property type="project" value="UniProtKB-ARBA"/>
</dbReference>
<dbReference type="PIRSF" id="PIRSF000097">
    <property type="entry name" value="AKR"/>
    <property type="match status" value="1"/>
</dbReference>
<evidence type="ECO:0000313" key="9">
    <source>
        <dbReference type="Proteomes" id="UP000006190"/>
    </source>
</evidence>
<evidence type="ECO:0000256" key="3">
    <source>
        <dbReference type="ARBA" id="ARBA00023002"/>
    </source>
</evidence>
<dbReference type="eggNOG" id="COG0656">
    <property type="taxonomic scope" value="Bacteria"/>
</dbReference>
<dbReference type="Gene3D" id="3.20.20.100">
    <property type="entry name" value="NADP-dependent oxidoreductase domain"/>
    <property type="match status" value="1"/>
</dbReference>
<evidence type="ECO:0000256" key="1">
    <source>
        <dbReference type="ARBA" id="ARBA00007905"/>
    </source>
</evidence>
<feature type="site" description="Lowers pKa of active site Tyr" evidence="6">
    <location>
        <position position="75"/>
    </location>
</feature>
<reference evidence="8 9" key="1">
    <citation type="submission" date="2012-01" db="EMBL/GenBank/DDBJ databases">
        <title>The Genome Sequence of Facklamia languida CCUG 37842.</title>
        <authorList>
            <consortium name="The Broad Institute Genome Sequencing Platform"/>
            <person name="Earl A."/>
            <person name="Ward D."/>
            <person name="Feldgarden M."/>
            <person name="Gevers D."/>
            <person name="Huys G."/>
            <person name="Young S.K."/>
            <person name="Zeng Q."/>
            <person name="Gargeya S."/>
            <person name="Fitzgerald M."/>
            <person name="Haas B."/>
            <person name="Abouelleil A."/>
            <person name="Alvarado L."/>
            <person name="Arachchi H.M."/>
            <person name="Berlin A."/>
            <person name="Chapman S.B."/>
            <person name="Gearin G."/>
            <person name="Goldberg J."/>
            <person name="Griggs A."/>
            <person name="Gujja S."/>
            <person name="Hansen M."/>
            <person name="Heiman D."/>
            <person name="Howarth C."/>
            <person name="Larimer J."/>
            <person name="Lui A."/>
            <person name="MacDonald P.J.P."/>
            <person name="McCowen C."/>
            <person name="Montmayeur A."/>
            <person name="Murphy C."/>
            <person name="Neiman D."/>
            <person name="Pearson M."/>
            <person name="Priest M."/>
            <person name="Roberts A."/>
            <person name="Saif S."/>
            <person name="Shea T."/>
            <person name="Sisk P."/>
            <person name="Stolte C."/>
            <person name="Sykes S."/>
            <person name="Wortman J."/>
            <person name="Nusbaum C."/>
            <person name="Birren B."/>
        </authorList>
    </citation>
    <scope>NUCLEOTIDE SEQUENCE [LARGE SCALE GENOMIC DNA]</scope>
    <source>
        <strain evidence="8 9">CCUG 37842</strain>
    </source>
</reference>
<name>H3NJA6_9LACT</name>
<accession>H3NJA6</accession>